<dbReference type="InterPro" id="IPR023155">
    <property type="entry name" value="Cyt_c-552/4"/>
</dbReference>
<protein>
    <recommendedName>
        <fullName evidence="1">Cytochrome c-552/4 domain-containing protein</fullName>
    </recommendedName>
</protein>
<dbReference type="RefSeq" id="WP_231975103.1">
    <property type="nucleotide sequence ID" value="NZ_CP138495.1"/>
</dbReference>
<evidence type="ECO:0000259" key="1">
    <source>
        <dbReference type="Pfam" id="PF13435"/>
    </source>
</evidence>
<keyword evidence="3" id="KW-1185">Reference proteome</keyword>
<dbReference type="STRING" id="1349785.GCA_000509405_02225"/>
<dbReference type="Pfam" id="PF13435">
    <property type="entry name" value="Cytochrome_C554"/>
    <property type="match status" value="1"/>
</dbReference>
<proteinExistence type="predicted"/>
<feature type="domain" description="Cytochrome c-552/4" evidence="1">
    <location>
        <begin position="150"/>
        <end position="176"/>
    </location>
</feature>
<dbReference type="EMBL" id="LT634361">
    <property type="protein sequence ID" value="SFZ82671.1"/>
    <property type="molecule type" value="Genomic_DNA"/>
</dbReference>
<evidence type="ECO:0000313" key="2">
    <source>
        <dbReference type="EMBL" id="SFZ82671.1"/>
    </source>
</evidence>
<evidence type="ECO:0000313" key="3">
    <source>
        <dbReference type="Proteomes" id="UP000231564"/>
    </source>
</evidence>
<dbReference type="AlphaFoldDB" id="A0A2H1E9Q8"/>
<dbReference type="Gene3D" id="1.10.287.3080">
    <property type="match status" value="1"/>
</dbReference>
<sequence>MNIINKIAVYFLEVIFLLLMICCKQTDKSETYHNIRDRFLEGGKHYKGITISSEKYMEGLEVLEVTEREITFLIPSRKNKIKSYKCTACHTVPLVEMQVEGIKKAHWNIKLSHANEDTMNCTTCHDGNNMDHLKSLAAHTIDIDKSFKLCSQCHQEVYKDWVGGAHGKRIKSWASPRISMTCVNCHNPHFPRFDSRWPARFNTEKIKERK</sequence>
<dbReference type="SUPFAM" id="SSF48695">
    <property type="entry name" value="Multiheme cytochromes"/>
    <property type="match status" value="1"/>
</dbReference>
<dbReference type="KEGG" id="tmar:MARIT_1699"/>
<accession>A0A2H1E9Q8</accession>
<dbReference type="GeneID" id="47723208"/>
<name>A0A2H1E9Q8_9FLAO</name>
<dbReference type="InterPro" id="IPR036280">
    <property type="entry name" value="Multihaem_cyt_sf"/>
</dbReference>
<reference evidence="2 3" key="1">
    <citation type="submission" date="2016-11" db="EMBL/GenBank/DDBJ databases">
        <authorList>
            <person name="Jaros S."/>
            <person name="Januszkiewicz K."/>
            <person name="Wedrychowicz H."/>
        </authorList>
    </citation>
    <scope>NUCLEOTIDE SEQUENCE [LARGE SCALE GENOMIC DNA]</scope>
    <source>
        <strain evidence="2">NCIMB 2154T</strain>
    </source>
</reference>
<organism evidence="2 3">
    <name type="scientific">Tenacibaculum maritimum NCIMB 2154</name>
    <dbReference type="NCBI Taxonomy" id="1349785"/>
    <lineage>
        <taxon>Bacteria</taxon>
        <taxon>Pseudomonadati</taxon>
        <taxon>Bacteroidota</taxon>
        <taxon>Flavobacteriia</taxon>
        <taxon>Flavobacteriales</taxon>
        <taxon>Flavobacteriaceae</taxon>
        <taxon>Tenacibaculum</taxon>
    </lineage>
</organism>
<dbReference type="Proteomes" id="UP000231564">
    <property type="component" value="Chromosome MARIT"/>
</dbReference>
<gene>
    <name evidence="2" type="ORF">MARIT_1699</name>
</gene>